<protein>
    <recommendedName>
        <fullName evidence="3">Lipoprotein</fullName>
    </recommendedName>
</protein>
<name>A0A7C6Z227_9FIRM</name>
<evidence type="ECO:0008006" key="3">
    <source>
        <dbReference type="Google" id="ProtNLM"/>
    </source>
</evidence>
<proteinExistence type="predicted"/>
<dbReference type="AlphaFoldDB" id="A0A7C6Z227"/>
<sequence>MPKKIITALILVMVITLTGCSFGGSNQLFTLEGFAQEKNVSVGELNKNYLLDHQYKHKDGTFMSVNLTDIRTEEEIVLTDTTLKHSIVLTSADSFDRTKAALNDALFFELYTSKGRKANLDLRMFMVEGSEGKSEIILNCEKFDITLYDYLVIGPVEEANEERLVFSIKQES</sequence>
<dbReference type="Proteomes" id="UP000553059">
    <property type="component" value="Unassembled WGS sequence"/>
</dbReference>
<organism evidence="1 2">
    <name type="scientific">Desulfitobacterium dehalogenans</name>
    <dbReference type="NCBI Taxonomy" id="36854"/>
    <lineage>
        <taxon>Bacteria</taxon>
        <taxon>Bacillati</taxon>
        <taxon>Bacillota</taxon>
        <taxon>Clostridia</taxon>
        <taxon>Eubacteriales</taxon>
        <taxon>Desulfitobacteriaceae</taxon>
        <taxon>Desulfitobacterium</taxon>
    </lineage>
</organism>
<reference evidence="1 2" key="1">
    <citation type="journal article" date="2020" name="Biotechnol. Biofuels">
        <title>New insights from the biogas microbiome by comprehensive genome-resolved metagenomics of nearly 1600 species originating from multiple anaerobic digesters.</title>
        <authorList>
            <person name="Campanaro S."/>
            <person name="Treu L."/>
            <person name="Rodriguez-R L.M."/>
            <person name="Kovalovszki A."/>
            <person name="Ziels R.M."/>
            <person name="Maus I."/>
            <person name="Zhu X."/>
            <person name="Kougias P.G."/>
            <person name="Basile A."/>
            <person name="Luo G."/>
            <person name="Schluter A."/>
            <person name="Konstantinidis K.T."/>
            <person name="Angelidaki I."/>
        </authorList>
    </citation>
    <scope>NUCLEOTIDE SEQUENCE [LARGE SCALE GENOMIC DNA]</scope>
    <source>
        <strain evidence="1">AS05jafATM_4</strain>
    </source>
</reference>
<dbReference type="PROSITE" id="PS51257">
    <property type="entry name" value="PROKAR_LIPOPROTEIN"/>
    <property type="match status" value="1"/>
</dbReference>
<evidence type="ECO:0000313" key="1">
    <source>
        <dbReference type="EMBL" id="HHY25291.1"/>
    </source>
</evidence>
<evidence type="ECO:0000313" key="2">
    <source>
        <dbReference type="Proteomes" id="UP000553059"/>
    </source>
</evidence>
<accession>A0A7C6Z227</accession>
<comment type="caution">
    <text evidence="1">The sequence shown here is derived from an EMBL/GenBank/DDBJ whole genome shotgun (WGS) entry which is preliminary data.</text>
</comment>
<dbReference type="EMBL" id="DUTF01000018">
    <property type="protein sequence ID" value="HHY25291.1"/>
    <property type="molecule type" value="Genomic_DNA"/>
</dbReference>
<gene>
    <name evidence="1" type="ORF">GX523_00815</name>
</gene>